<name>A0AAV9LSN6_9SOLN</name>
<reference evidence="2 3" key="1">
    <citation type="submission" date="2023-10" db="EMBL/GenBank/DDBJ databases">
        <title>Genome-Wide Identification Analysis in wild type Solanum Pinnatisectum Reveals Some Genes Defensing Phytophthora Infestans.</title>
        <authorList>
            <person name="Sun C."/>
        </authorList>
    </citation>
    <scope>NUCLEOTIDE SEQUENCE [LARGE SCALE GENOMIC DNA]</scope>
    <source>
        <strain evidence="2">LQN</strain>
        <tissue evidence="2">Leaf</tissue>
    </source>
</reference>
<gene>
    <name evidence="2" type="ORF">R3W88_021042</name>
</gene>
<protein>
    <submittedName>
        <fullName evidence="2">Uncharacterized protein</fullName>
    </submittedName>
</protein>
<comment type="caution">
    <text evidence="2">The sequence shown here is derived from an EMBL/GenBank/DDBJ whole genome shotgun (WGS) entry which is preliminary data.</text>
</comment>
<dbReference type="Proteomes" id="UP001311915">
    <property type="component" value="Unassembled WGS sequence"/>
</dbReference>
<feature type="compositionally biased region" description="Low complexity" evidence="1">
    <location>
        <begin position="62"/>
        <end position="76"/>
    </location>
</feature>
<keyword evidence="3" id="KW-1185">Reference proteome</keyword>
<organism evidence="2 3">
    <name type="scientific">Solanum pinnatisectum</name>
    <name type="common">tansyleaf nightshade</name>
    <dbReference type="NCBI Taxonomy" id="50273"/>
    <lineage>
        <taxon>Eukaryota</taxon>
        <taxon>Viridiplantae</taxon>
        <taxon>Streptophyta</taxon>
        <taxon>Embryophyta</taxon>
        <taxon>Tracheophyta</taxon>
        <taxon>Spermatophyta</taxon>
        <taxon>Magnoliopsida</taxon>
        <taxon>eudicotyledons</taxon>
        <taxon>Gunneridae</taxon>
        <taxon>Pentapetalae</taxon>
        <taxon>asterids</taxon>
        <taxon>lamiids</taxon>
        <taxon>Solanales</taxon>
        <taxon>Solanaceae</taxon>
        <taxon>Solanoideae</taxon>
        <taxon>Solaneae</taxon>
        <taxon>Solanum</taxon>
    </lineage>
</organism>
<sequence>MLIVGAKFGELVKVGETIEDGLRTGKIARIAGLPGSSGLLKKKREDVYFISYEGKKTPRKFSSYQSRSRPSHSSHPAYYVQADYQTPHSNYQNTPPPDYQSPSPIYQTPPQVYQTPPPHYRNAAPNCANVQTNYQAPPLIYQTPPLYYQNTPPNY</sequence>
<feature type="compositionally biased region" description="Polar residues" evidence="1">
    <location>
        <begin position="83"/>
        <end position="93"/>
    </location>
</feature>
<evidence type="ECO:0000313" key="2">
    <source>
        <dbReference type="EMBL" id="KAK4728054.1"/>
    </source>
</evidence>
<evidence type="ECO:0000313" key="3">
    <source>
        <dbReference type="Proteomes" id="UP001311915"/>
    </source>
</evidence>
<accession>A0AAV9LSN6</accession>
<evidence type="ECO:0000256" key="1">
    <source>
        <dbReference type="SAM" id="MobiDB-lite"/>
    </source>
</evidence>
<feature type="region of interest" description="Disordered" evidence="1">
    <location>
        <begin position="58"/>
        <end position="125"/>
    </location>
</feature>
<proteinExistence type="predicted"/>
<feature type="compositionally biased region" description="Low complexity" evidence="1">
    <location>
        <begin position="104"/>
        <end position="114"/>
    </location>
</feature>
<dbReference type="EMBL" id="JAWPEI010000004">
    <property type="protein sequence ID" value="KAK4728054.1"/>
    <property type="molecule type" value="Genomic_DNA"/>
</dbReference>
<dbReference type="AlphaFoldDB" id="A0AAV9LSN6"/>